<name>A0A0J1GU50_9GAMM</name>
<comment type="caution">
    <text evidence="5">The sequence shown here is derived from an EMBL/GenBank/DDBJ whole genome shotgun (WGS) entry which is preliminary data.</text>
</comment>
<evidence type="ECO:0000256" key="3">
    <source>
        <dbReference type="ARBA" id="ARBA00022840"/>
    </source>
</evidence>
<dbReference type="Pfam" id="PF00005">
    <property type="entry name" value="ABC_tran"/>
    <property type="match status" value="1"/>
</dbReference>
<dbReference type="InterPro" id="IPR003593">
    <property type="entry name" value="AAA+_ATPase"/>
</dbReference>
<dbReference type="AlphaFoldDB" id="A0A0J1GU50"/>
<organism evidence="5 6">
    <name type="scientific">Photobacterium aquae</name>
    <dbReference type="NCBI Taxonomy" id="1195763"/>
    <lineage>
        <taxon>Bacteria</taxon>
        <taxon>Pseudomonadati</taxon>
        <taxon>Pseudomonadota</taxon>
        <taxon>Gammaproteobacteria</taxon>
        <taxon>Vibrionales</taxon>
        <taxon>Vibrionaceae</taxon>
        <taxon>Photobacterium</taxon>
    </lineage>
</organism>
<dbReference type="PROSITE" id="PS50893">
    <property type="entry name" value="ABC_TRANSPORTER_2"/>
    <property type="match status" value="1"/>
</dbReference>
<dbReference type="PANTHER" id="PTHR43776">
    <property type="entry name" value="TRANSPORT ATP-BINDING PROTEIN"/>
    <property type="match status" value="1"/>
</dbReference>
<dbReference type="InterPro" id="IPR027417">
    <property type="entry name" value="P-loop_NTPase"/>
</dbReference>
<evidence type="ECO:0000313" key="6">
    <source>
        <dbReference type="Proteomes" id="UP000036097"/>
    </source>
</evidence>
<evidence type="ECO:0000256" key="2">
    <source>
        <dbReference type="ARBA" id="ARBA00022741"/>
    </source>
</evidence>
<evidence type="ECO:0000259" key="4">
    <source>
        <dbReference type="PROSITE" id="PS50893"/>
    </source>
</evidence>
<evidence type="ECO:0000256" key="1">
    <source>
        <dbReference type="ARBA" id="ARBA00022448"/>
    </source>
</evidence>
<dbReference type="GO" id="GO:0005524">
    <property type="term" value="F:ATP binding"/>
    <property type="evidence" value="ECO:0007669"/>
    <property type="project" value="UniProtKB-KW"/>
</dbReference>
<sequence length="194" mass="21721">MLMLRNGVVCYQRNRLSLCDLSLARGEVVGLSGPSGVGKSTLAKVLAGIQPLSSGILSVPERQKGQANPVQWVAQQPEFAFNPYLTVGQSLRESWRSEDFFALLDDYRICPSWLERYPQQLSGGQLQRLNVVRALIPSTQYLLCDEISAPLDLLTQKHLWQTLLGHCRARELGVLVISHDRMLLGQVCDRLLSY</sequence>
<dbReference type="Proteomes" id="UP000036097">
    <property type="component" value="Unassembled WGS sequence"/>
</dbReference>
<dbReference type="OrthoDB" id="9801477at2"/>
<dbReference type="EMBL" id="LDOT01000039">
    <property type="protein sequence ID" value="KLV03176.1"/>
    <property type="molecule type" value="Genomic_DNA"/>
</dbReference>
<dbReference type="RefSeq" id="WP_047880825.1">
    <property type="nucleotide sequence ID" value="NZ_LDOT01000039.1"/>
</dbReference>
<keyword evidence="3" id="KW-0067">ATP-binding</keyword>
<accession>A0A0J1GU50</accession>
<reference evidence="5 6" key="1">
    <citation type="submission" date="2015-05" db="EMBL/GenBank/DDBJ databases">
        <title>Photobacterium galathea sp. nov.</title>
        <authorList>
            <person name="Machado H."/>
            <person name="Gram L."/>
        </authorList>
    </citation>
    <scope>NUCLEOTIDE SEQUENCE [LARGE SCALE GENOMIC DNA]</scope>
    <source>
        <strain evidence="5 6">CGMCC 1.12159</strain>
    </source>
</reference>
<keyword evidence="6" id="KW-1185">Reference proteome</keyword>
<dbReference type="SUPFAM" id="SSF52540">
    <property type="entry name" value="P-loop containing nucleoside triphosphate hydrolases"/>
    <property type="match status" value="1"/>
</dbReference>
<dbReference type="GO" id="GO:0055085">
    <property type="term" value="P:transmembrane transport"/>
    <property type="evidence" value="ECO:0007669"/>
    <property type="project" value="UniProtKB-ARBA"/>
</dbReference>
<dbReference type="PROSITE" id="PS00211">
    <property type="entry name" value="ABC_TRANSPORTER_1"/>
    <property type="match status" value="1"/>
</dbReference>
<dbReference type="SMART" id="SM00382">
    <property type="entry name" value="AAA"/>
    <property type="match status" value="1"/>
</dbReference>
<keyword evidence="1" id="KW-0813">Transport</keyword>
<dbReference type="Gene3D" id="3.40.50.300">
    <property type="entry name" value="P-loop containing nucleotide triphosphate hydrolases"/>
    <property type="match status" value="1"/>
</dbReference>
<dbReference type="GO" id="GO:0016887">
    <property type="term" value="F:ATP hydrolysis activity"/>
    <property type="evidence" value="ECO:0007669"/>
    <property type="project" value="InterPro"/>
</dbReference>
<dbReference type="InterPro" id="IPR017871">
    <property type="entry name" value="ABC_transporter-like_CS"/>
</dbReference>
<dbReference type="STRING" id="1195763.ABT56_20715"/>
<dbReference type="PANTHER" id="PTHR43776:SF5">
    <property type="entry name" value="ATPASE COMPONENT OF ABC-TYPE TRANSPORT SYSTEM"/>
    <property type="match status" value="1"/>
</dbReference>
<dbReference type="InterPro" id="IPR003439">
    <property type="entry name" value="ABC_transporter-like_ATP-bd"/>
</dbReference>
<protein>
    <submittedName>
        <fullName evidence="5">Peptide ABC transporter</fullName>
    </submittedName>
</protein>
<gene>
    <name evidence="5" type="ORF">ABT56_20715</name>
</gene>
<feature type="domain" description="ABC transporter" evidence="4">
    <location>
        <begin position="1"/>
        <end position="194"/>
    </location>
</feature>
<dbReference type="InterPro" id="IPR050319">
    <property type="entry name" value="ABC_transp_ATP-bind"/>
</dbReference>
<keyword evidence="2" id="KW-0547">Nucleotide-binding</keyword>
<dbReference type="PATRIC" id="fig|1195763.3.peg.4444"/>
<proteinExistence type="predicted"/>
<evidence type="ECO:0000313" key="5">
    <source>
        <dbReference type="EMBL" id="KLV03176.1"/>
    </source>
</evidence>